<dbReference type="SUPFAM" id="SSF56112">
    <property type="entry name" value="Protein kinase-like (PK-like)"/>
    <property type="match status" value="1"/>
</dbReference>
<dbReference type="InterPro" id="IPR000719">
    <property type="entry name" value="Prot_kinase_dom"/>
</dbReference>
<dbReference type="HOGENOM" id="CLU_000288_7_18_1"/>
<dbReference type="Proteomes" id="UP000054166">
    <property type="component" value="Unassembled WGS sequence"/>
</dbReference>
<feature type="domain" description="Protein kinase" evidence="1">
    <location>
        <begin position="144"/>
        <end position="423"/>
    </location>
</feature>
<dbReference type="EMBL" id="KN833042">
    <property type="protein sequence ID" value="KIM75806.1"/>
    <property type="molecule type" value="Genomic_DNA"/>
</dbReference>
<organism evidence="2 3">
    <name type="scientific">Piloderma croceum (strain F 1598)</name>
    <dbReference type="NCBI Taxonomy" id="765440"/>
    <lineage>
        <taxon>Eukaryota</taxon>
        <taxon>Fungi</taxon>
        <taxon>Dikarya</taxon>
        <taxon>Basidiomycota</taxon>
        <taxon>Agaricomycotina</taxon>
        <taxon>Agaricomycetes</taxon>
        <taxon>Agaricomycetidae</taxon>
        <taxon>Atheliales</taxon>
        <taxon>Atheliaceae</taxon>
        <taxon>Piloderma</taxon>
    </lineage>
</organism>
<dbReference type="InterPro" id="IPR051681">
    <property type="entry name" value="Ser/Thr_Kinases-Pseudokinases"/>
</dbReference>
<dbReference type="GO" id="GO:0004674">
    <property type="term" value="F:protein serine/threonine kinase activity"/>
    <property type="evidence" value="ECO:0007669"/>
    <property type="project" value="TreeGrafter"/>
</dbReference>
<accession>A0A0C3F7H2</accession>
<dbReference type="InterPro" id="IPR011009">
    <property type="entry name" value="Kinase-like_dom_sf"/>
</dbReference>
<dbReference type="InterPro" id="IPR001245">
    <property type="entry name" value="Ser-Thr/Tyr_kinase_cat_dom"/>
</dbReference>
<dbReference type="InParanoid" id="A0A0C3F7H2"/>
<name>A0A0C3F7H2_PILCF</name>
<dbReference type="PROSITE" id="PS50011">
    <property type="entry name" value="PROTEIN_KINASE_DOM"/>
    <property type="match status" value="1"/>
</dbReference>
<gene>
    <name evidence="2" type="ORF">PILCRDRAFT_826955</name>
</gene>
<dbReference type="OrthoDB" id="4062651at2759"/>
<dbReference type="PROSITE" id="PS00108">
    <property type="entry name" value="PROTEIN_KINASE_ST"/>
    <property type="match status" value="1"/>
</dbReference>
<evidence type="ECO:0000313" key="2">
    <source>
        <dbReference type="EMBL" id="KIM75806.1"/>
    </source>
</evidence>
<dbReference type="SMART" id="SM00220">
    <property type="entry name" value="S_TKc"/>
    <property type="match status" value="1"/>
</dbReference>
<dbReference type="AlphaFoldDB" id="A0A0C3F7H2"/>
<dbReference type="Gene3D" id="1.10.510.10">
    <property type="entry name" value="Transferase(Phosphotransferase) domain 1"/>
    <property type="match status" value="1"/>
</dbReference>
<proteinExistence type="predicted"/>
<sequence>MAAWTTWDDINSILNHRIIYGQLWALLRSTKNARYQASTTQTPEYFHYTPHACDTGDNLRELLDLDILAICARMSNILNYPAGRRSFMSCQGKEAQALLNLLQAFLDYPQVTPVFKSQFQGALFQLSRKSGLYPECLVLRDLELDGAYVDVVGTFGDIRKGAIQGSAIAVKQLRINGSNVTKVLKDFSHEVVIWRQLSHPNVVPFYGVYHLNNNRTLVCLVSPWMENGTITHFLEQNPNANRVLLTLDVAQGLEYLHTLKPYIMHGDLKGANILVTPSHRACLVDFGLSAAGESRVLQQSSSSNARATGTIRWEAPELLAPETAGNTVIATSTRASDIYSFACVCYEIFSGRIPHYEIMHHNSVILLVCNGKKPIPLPDQLRLSRGLDDDIWLLMEACWNRMPDKRPTATTVVQRLRDKLELIKDSRPPSDWDDSFILRLRSNLAGHPFCPPAVDMDVRASEREIYRKTSDTSFDPLQTTNKRLLDLDSSESQENANKRLRLT</sequence>
<dbReference type="PANTHER" id="PTHR44329">
    <property type="entry name" value="SERINE/THREONINE-PROTEIN KINASE TNNI3K-RELATED"/>
    <property type="match status" value="1"/>
</dbReference>
<keyword evidence="3" id="KW-1185">Reference proteome</keyword>
<reference evidence="3" key="2">
    <citation type="submission" date="2015-01" db="EMBL/GenBank/DDBJ databases">
        <title>Evolutionary Origins and Diversification of the Mycorrhizal Mutualists.</title>
        <authorList>
            <consortium name="DOE Joint Genome Institute"/>
            <consortium name="Mycorrhizal Genomics Consortium"/>
            <person name="Kohler A."/>
            <person name="Kuo A."/>
            <person name="Nagy L.G."/>
            <person name="Floudas D."/>
            <person name="Copeland A."/>
            <person name="Barry K.W."/>
            <person name="Cichocki N."/>
            <person name="Veneault-Fourrey C."/>
            <person name="LaButti K."/>
            <person name="Lindquist E.A."/>
            <person name="Lipzen A."/>
            <person name="Lundell T."/>
            <person name="Morin E."/>
            <person name="Murat C."/>
            <person name="Riley R."/>
            <person name="Ohm R."/>
            <person name="Sun H."/>
            <person name="Tunlid A."/>
            <person name="Henrissat B."/>
            <person name="Grigoriev I.V."/>
            <person name="Hibbett D.S."/>
            <person name="Martin F."/>
        </authorList>
    </citation>
    <scope>NUCLEOTIDE SEQUENCE [LARGE SCALE GENOMIC DNA]</scope>
    <source>
        <strain evidence="3">F 1598</strain>
    </source>
</reference>
<dbReference type="STRING" id="765440.A0A0C3F7H2"/>
<dbReference type="PANTHER" id="PTHR44329:SF214">
    <property type="entry name" value="PROTEIN KINASE DOMAIN-CONTAINING PROTEIN"/>
    <property type="match status" value="1"/>
</dbReference>
<dbReference type="InterPro" id="IPR008271">
    <property type="entry name" value="Ser/Thr_kinase_AS"/>
</dbReference>
<evidence type="ECO:0000313" key="3">
    <source>
        <dbReference type="Proteomes" id="UP000054166"/>
    </source>
</evidence>
<evidence type="ECO:0000259" key="1">
    <source>
        <dbReference type="PROSITE" id="PS50011"/>
    </source>
</evidence>
<protein>
    <recommendedName>
        <fullName evidence="1">Protein kinase domain-containing protein</fullName>
    </recommendedName>
</protein>
<dbReference type="GO" id="GO:0005524">
    <property type="term" value="F:ATP binding"/>
    <property type="evidence" value="ECO:0007669"/>
    <property type="project" value="InterPro"/>
</dbReference>
<dbReference type="Pfam" id="PF07714">
    <property type="entry name" value="PK_Tyr_Ser-Thr"/>
    <property type="match status" value="1"/>
</dbReference>
<reference evidence="2 3" key="1">
    <citation type="submission" date="2014-04" db="EMBL/GenBank/DDBJ databases">
        <authorList>
            <consortium name="DOE Joint Genome Institute"/>
            <person name="Kuo A."/>
            <person name="Tarkka M."/>
            <person name="Buscot F."/>
            <person name="Kohler A."/>
            <person name="Nagy L.G."/>
            <person name="Floudas D."/>
            <person name="Copeland A."/>
            <person name="Barry K.W."/>
            <person name="Cichocki N."/>
            <person name="Veneault-Fourrey C."/>
            <person name="LaButti K."/>
            <person name="Lindquist E.A."/>
            <person name="Lipzen A."/>
            <person name="Lundell T."/>
            <person name="Morin E."/>
            <person name="Murat C."/>
            <person name="Sun H."/>
            <person name="Tunlid A."/>
            <person name="Henrissat B."/>
            <person name="Grigoriev I.V."/>
            <person name="Hibbett D.S."/>
            <person name="Martin F."/>
            <person name="Nordberg H.P."/>
            <person name="Cantor M.N."/>
            <person name="Hua S.X."/>
        </authorList>
    </citation>
    <scope>NUCLEOTIDE SEQUENCE [LARGE SCALE GENOMIC DNA]</scope>
    <source>
        <strain evidence="2 3">F 1598</strain>
    </source>
</reference>